<sequence>MFETGGMNRRALLQRALVLAGATAAIGACDAIGFADSDSPFRHSAEDMALITALANVIVPTGDTVGAIDAGVPASFEGLMANWASPETREAMASVLETLGALDPDGADFAGLSEARQAELLTAFDTEALAPAEGGGGSPFGPPPASNPDYQRFKQLVVVLFYLSEPALTQEIAYTHIPGRWDPSVPVTPETRPQGGPGMF</sequence>
<evidence type="ECO:0000313" key="1">
    <source>
        <dbReference type="EMBL" id="MEL1251077.1"/>
    </source>
</evidence>
<evidence type="ECO:0000313" key="2">
    <source>
        <dbReference type="Proteomes" id="UP001497045"/>
    </source>
</evidence>
<dbReference type="InterPro" id="IPR006311">
    <property type="entry name" value="TAT_signal"/>
</dbReference>
<keyword evidence="2" id="KW-1185">Reference proteome</keyword>
<dbReference type="PROSITE" id="PS51318">
    <property type="entry name" value="TAT"/>
    <property type="match status" value="1"/>
</dbReference>
<name>A0ABU9IH87_9SPHN</name>
<dbReference type="Pfam" id="PF13618">
    <property type="entry name" value="Gluconate_2-dh3"/>
    <property type="match status" value="1"/>
</dbReference>
<dbReference type="RefSeq" id="WP_341673643.1">
    <property type="nucleotide sequence ID" value="NZ_JBBYHV010000002.1"/>
</dbReference>
<organism evidence="1 2">
    <name type="scientific">Aurantiacibacter gilvus</name>
    <dbReference type="NCBI Taxonomy" id="3139141"/>
    <lineage>
        <taxon>Bacteria</taxon>
        <taxon>Pseudomonadati</taxon>
        <taxon>Pseudomonadota</taxon>
        <taxon>Alphaproteobacteria</taxon>
        <taxon>Sphingomonadales</taxon>
        <taxon>Erythrobacteraceae</taxon>
        <taxon>Aurantiacibacter</taxon>
    </lineage>
</organism>
<dbReference type="GO" id="GO:0016491">
    <property type="term" value="F:oxidoreductase activity"/>
    <property type="evidence" value="ECO:0007669"/>
    <property type="project" value="UniProtKB-KW"/>
</dbReference>
<dbReference type="Proteomes" id="UP001497045">
    <property type="component" value="Unassembled WGS sequence"/>
</dbReference>
<comment type="caution">
    <text evidence="1">The sequence shown here is derived from an EMBL/GenBank/DDBJ whole genome shotgun (WGS) entry which is preliminary data.</text>
</comment>
<proteinExistence type="predicted"/>
<keyword evidence="1" id="KW-0560">Oxidoreductase</keyword>
<protein>
    <submittedName>
        <fullName evidence="1">Gluconate 2-dehydrogenase subunit 3 family protein</fullName>
        <ecNumber evidence="1">1.-.-.-</ecNumber>
    </submittedName>
</protein>
<dbReference type="EMBL" id="JBBYHV010000002">
    <property type="protein sequence ID" value="MEL1251077.1"/>
    <property type="molecule type" value="Genomic_DNA"/>
</dbReference>
<dbReference type="InterPro" id="IPR027056">
    <property type="entry name" value="Gluconate_2DH_su3"/>
</dbReference>
<gene>
    <name evidence="1" type="ORF">AAEO60_10365</name>
</gene>
<reference evidence="1 2" key="1">
    <citation type="submission" date="2024-04" db="EMBL/GenBank/DDBJ databases">
        <title>Aurantiacibacter sp. DGU6 16S ribosomal RNA gene Genome sequencing and assembly.</title>
        <authorList>
            <person name="Park S."/>
        </authorList>
    </citation>
    <scope>NUCLEOTIDE SEQUENCE [LARGE SCALE GENOMIC DNA]</scope>
    <source>
        <strain evidence="1 2">DGU6</strain>
    </source>
</reference>
<accession>A0ABU9IH87</accession>
<dbReference type="EC" id="1.-.-.-" evidence="1"/>